<name>A0A3G8WL61_9FLAO</name>
<dbReference type="EMBL" id="CP034171">
    <property type="protein sequence ID" value="AZI21339.1"/>
    <property type="molecule type" value="Genomic_DNA"/>
</dbReference>
<accession>A0A3G8WL61</accession>
<dbReference type="AlphaFoldDB" id="A0A3G8WL61"/>
<dbReference type="SUPFAM" id="SSF53335">
    <property type="entry name" value="S-adenosyl-L-methionine-dependent methyltransferases"/>
    <property type="match status" value="1"/>
</dbReference>
<evidence type="ECO:0000313" key="2">
    <source>
        <dbReference type="Proteomes" id="UP000282297"/>
    </source>
</evidence>
<gene>
    <name evidence="1" type="ORF">EIH08_12135</name>
</gene>
<protein>
    <submittedName>
        <fullName evidence="1">Class I SAM-dependent methyltransferase</fullName>
    </submittedName>
</protein>
<evidence type="ECO:0000313" key="1">
    <source>
        <dbReference type="EMBL" id="AZI21339.1"/>
    </source>
</evidence>
<dbReference type="GO" id="GO:0008168">
    <property type="term" value="F:methyltransferase activity"/>
    <property type="evidence" value="ECO:0007669"/>
    <property type="project" value="UniProtKB-KW"/>
</dbReference>
<dbReference type="PANTHER" id="PTHR43861">
    <property type="entry name" value="TRANS-ACONITATE 2-METHYLTRANSFERASE-RELATED"/>
    <property type="match status" value="1"/>
</dbReference>
<sequence>MKVKDLFLTQESFELRETEIPGILRTYPVPTDLDKYYASKNYISHHQDSGSLKEKVYKFAQHFNLNYKRNILAKETFQNAKILDYGCGAGEFIKFIENDFSVLGYEPNPDARHAASNKVKKATLICDIDEIEDGSLNAITMWHVFEHIDNQENMLKSFYKKLKNNGLLIIAVPNHTSFDAIYYKEFWAAYDVPRHIYHFSKSGMERLFNDENWKLKKIKPLLLDSYFISILSEKYQKNPLSWLKGGIVGAISNFKASKTGEFSSLIYIIEKK</sequence>
<reference evidence="2" key="1">
    <citation type="submission" date="2018-11" db="EMBL/GenBank/DDBJ databases">
        <title>Proposal to divide the Flavobacteriaceae and reorganize its genera based on Amino Acid Identity values calculated from whole genome sequences.</title>
        <authorList>
            <person name="Nicholson A.C."/>
            <person name="Gulvik C.A."/>
            <person name="Whitney A.M."/>
            <person name="Humrighouse B.W."/>
            <person name="Bell M."/>
            <person name="Holmes B."/>
            <person name="Steigerwalt A.B."/>
            <person name="Villarma A."/>
            <person name="Sheth M."/>
            <person name="Batra D."/>
            <person name="Pryor J."/>
            <person name="Bernardet J.-F."/>
            <person name="Hugo C."/>
            <person name="Kampfer P."/>
            <person name="Newman J.D."/>
            <person name="McQuiston J.R."/>
        </authorList>
    </citation>
    <scope>NUCLEOTIDE SEQUENCE [LARGE SCALE GENOMIC DNA]</scope>
    <source>
        <strain evidence="2">H4753</strain>
    </source>
</reference>
<keyword evidence="1" id="KW-0808">Transferase</keyword>
<dbReference type="InterPro" id="IPR029063">
    <property type="entry name" value="SAM-dependent_MTases_sf"/>
</dbReference>
<dbReference type="Proteomes" id="UP000282297">
    <property type="component" value="Chromosome"/>
</dbReference>
<proteinExistence type="predicted"/>
<dbReference type="Pfam" id="PF13489">
    <property type="entry name" value="Methyltransf_23"/>
    <property type="match status" value="1"/>
</dbReference>
<organism evidence="1 2">
    <name type="scientific">Chryseobacterium taklimakanense</name>
    <dbReference type="NCBI Taxonomy" id="536441"/>
    <lineage>
        <taxon>Bacteria</taxon>
        <taxon>Pseudomonadati</taxon>
        <taxon>Bacteroidota</taxon>
        <taxon>Flavobacteriia</taxon>
        <taxon>Flavobacteriales</taxon>
        <taxon>Weeksellaceae</taxon>
        <taxon>Chryseobacterium group</taxon>
        <taxon>Chryseobacterium</taxon>
    </lineage>
</organism>
<dbReference type="CDD" id="cd02440">
    <property type="entry name" value="AdoMet_MTases"/>
    <property type="match status" value="1"/>
</dbReference>
<dbReference type="GO" id="GO:0032259">
    <property type="term" value="P:methylation"/>
    <property type="evidence" value="ECO:0007669"/>
    <property type="project" value="UniProtKB-KW"/>
</dbReference>
<dbReference type="Gene3D" id="3.40.50.150">
    <property type="entry name" value="Vaccinia Virus protein VP39"/>
    <property type="match status" value="1"/>
</dbReference>
<keyword evidence="1" id="KW-0489">Methyltransferase</keyword>
<dbReference type="RefSeq" id="WP_124785503.1">
    <property type="nucleotide sequence ID" value="NZ_CP034171.1"/>
</dbReference>